<dbReference type="EMBL" id="JBCDNA010000001">
    <property type="protein sequence ID" value="MEL4455110.1"/>
    <property type="molecule type" value="Genomic_DNA"/>
</dbReference>
<comment type="caution">
    <text evidence="2">The sequence shown here is derived from an EMBL/GenBank/DDBJ whole genome shotgun (WGS) entry which is preliminary data.</text>
</comment>
<reference evidence="2 3" key="1">
    <citation type="submission" date="2024-04" db="EMBL/GenBank/DDBJ databases">
        <title>whole genome sequencing of Lutimonas vermicola strain IMCC1616.</title>
        <authorList>
            <person name="Bae S.S."/>
        </authorList>
    </citation>
    <scope>NUCLEOTIDE SEQUENCE [LARGE SCALE GENOMIC DNA]</scope>
    <source>
        <strain evidence="2 3">IMCC1616</strain>
    </source>
</reference>
<keyword evidence="3" id="KW-1185">Reference proteome</keyword>
<sequence>MDGTGGDQGVPYTFAKSTLPGDGNGVCAVCHTPHNATTELPLWDHTAANGAAFTTYPEGGTIEGTITAPSGASALCLGCHDGTANLDAYGGATGALAMQAADSYANFELDLSNDHPISVTYPANATDAGLQQMVDPAVLIAAGGYLYGAGNTVECASCHSMHQPAVISKLLRVTNDDSALCLTCHVK</sequence>
<feature type="domain" description="Doubled CXXCH motif" evidence="1">
    <location>
        <begin position="154"/>
        <end position="186"/>
    </location>
</feature>
<dbReference type="InterPro" id="IPR010177">
    <property type="entry name" value="Paired_CXXCH_1"/>
</dbReference>
<name>A0ABU9L269_9FLAO</name>
<dbReference type="SUPFAM" id="SSF48695">
    <property type="entry name" value="Multiheme cytochromes"/>
    <property type="match status" value="1"/>
</dbReference>
<gene>
    <name evidence="2" type="ORF">AABB81_04335</name>
</gene>
<evidence type="ECO:0000313" key="3">
    <source>
        <dbReference type="Proteomes" id="UP001474120"/>
    </source>
</evidence>
<dbReference type="InterPro" id="IPR036280">
    <property type="entry name" value="Multihaem_cyt_sf"/>
</dbReference>
<dbReference type="Gene3D" id="1.10.1130.10">
    <property type="entry name" value="Flavocytochrome C3, Chain A"/>
    <property type="match status" value="1"/>
</dbReference>
<evidence type="ECO:0000259" key="1">
    <source>
        <dbReference type="Pfam" id="PF09699"/>
    </source>
</evidence>
<dbReference type="Proteomes" id="UP001474120">
    <property type="component" value="Unassembled WGS sequence"/>
</dbReference>
<organism evidence="2 3">
    <name type="scientific">Lutimonas vermicola</name>
    <dbReference type="NCBI Taxonomy" id="414288"/>
    <lineage>
        <taxon>Bacteria</taxon>
        <taxon>Pseudomonadati</taxon>
        <taxon>Bacteroidota</taxon>
        <taxon>Flavobacteriia</taxon>
        <taxon>Flavobacteriales</taxon>
        <taxon>Flavobacteriaceae</taxon>
        <taxon>Lutimonas</taxon>
    </lineage>
</organism>
<accession>A0ABU9L269</accession>
<proteinExistence type="predicted"/>
<dbReference type="Pfam" id="PF09699">
    <property type="entry name" value="Paired_CXXCH_1"/>
    <property type="match status" value="1"/>
</dbReference>
<protein>
    <submittedName>
        <fullName evidence="2">Cytochrome c3 family protein</fullName>
    </submittedName>
</protein>
<evidence type="ECO:0000313" key="2">
    <source>
        <dbReference type="EMBL" id="MEL4455110.1"/>
    </source>
</evidence>
<dbReference type="RefSeq" id="WP_342158871.1">
    <property type="nucleotide sequence ID" value="NZ_JBCDNA010000001.1"/>
</dbReference>